<gene>
    <name evidence="4" type="ORF">PoMZ_12206</name>
</gene>
<dbReference type="Gene3D" id="3.20.20.100">
    <property type="entry name" value="NADP-dependent oxidoreductase domain"/>
    <property type="match status" value="1"/>
</dbReference>
<feature type="domain" description="NADP-dependent oxidoreductase" evidence="3">
    <location>
        <begin position="36"/>
        <end position="331"/>
    </location>
</feature>
<dbReference type="PANTHER" id="PTHR42686:SF1">
    <property type="entry name" value="GH17980P-RELATED"/>
    <property type="match status" value="1"/>
</dbReference>
<feature type="compositionally biased region" description="Polar residues" evidence="2">
    <location>
        <begin position="1"/>
        <end position="23"/>
    </location>
</feature>
<protein>
    <recommendedName>
        <fullName evidence="3">NADP-dependent oxidoreductase domain-containing protein</fullName>
    </recommendedName>
</protein>
<proteinExistence type="predicted"/>
<dbReference type="VEuPathDB" id="FungiDB:M_BR32_EuGene_00016871"/>
<evidence type="ECO:0000313" key="4">
    <source>
        <dbReference type="EMBL" id="QBZ63309.1"/>
    </source>
</evidence>
<dbReference type="InterPro" id="IPR020471">
    <property type="entry name" value="AKR"/>
</dbReference>
<sequence>MGSVTMSTPTMEETATPAKSVNGSGHRPPLSTILPPMILGSATFNSQYVRDPSAMPARPIVSRAFDLGIRAFDTSPYYGPAELLLGDALAAAARPRDSYLLISKAGRVGPTTFDYSPAAVTASIHRSLERLRTPYLDLAYLHDVEFVTTADVLAGLSALRALQSQGLIRYVGISGYPVARLLELAEAIAATTGSPVDAILSYAHFSVQNTILAAPETLARFRRAGVDVVLNASILAMGLLTPGISAGPQESWHPAPEGLRAACVALRKECTARGGKRLEEIAIEYALREWGRLAIDAGVAVGRGVGQQTVGGTVIGVTSVRELEETMAAWASACRDLGLVEDGHKAGVTNGNGHVDAVGGAQGGPEDVVAFVRDVMWPILGEWKDFSWDSPHKGWFDEHGNVVGSKDPMSNGH</sequence>
<evidence type="ECO:0000256" key="1">
    <source>
        <dbReference type="ARBA" id="ARBA00023002"/>
    </source>
</evidence>
<reference evidence="4 5" key="1">
    <citation type="journal article" date="2019" name="Mol. Biol. Evol.">
        <title>Blast fungal genomes show frequent chromosomal changes, gene gains and losses, and effector gene turnover.</title>
        <authorList>
            <person name="Gomez Luciano L.B."/>
            <person name="Jason Tsai I."/>
            <person name="Chuma I."/>
            <person name="Tosa Y."/>
            <person name="Chen Y.H."/>
            <person name="Li J.Y."/>
            <person name="Li M.Y."/>
            <person name="Jade Lu M.Y."/>
            <person name="Nakayashiki H."/>
            <person name="Li W.H."/>
        </authorList>
    </citation>
    <scope>NUCLEOTIDE SEQUENCE [LARGE SCALE GENOMIC DNA]</scope>
    <source>
        <strain evidence="4">MZ5-1-6</strain>
    </source>
</reference>
<name>A0A4P7NMJ4_PYROR</name>
<dbReference type="GO" id="GO:0045290">
    <property type="term" value="F:D-arabinose 1-dehydrogenase [NAD(P)+] activity"/>
    <property type="evidence" value="ECO:0007669"/>
    <property type="project" value="EnsemblFungi"/>
</dbReference>
<dbReference type="GO" id="GO:0070485">
    <property type="term" value="P:dehydro-D-arabinono-1,4-lactone biosynthetic process"/>
    <property type="evidence" value="ECO:0007669"/>
    <property type="project" value="EnsemblFungi"/>
</dbReference>
<evidence type="ECO:0000313" key="5">
    <source>
        <dbReference type="Proteomes" id="UP000294847"/>
    </source>
</evidence>
<dbReference type="PANTHER" id="PTHR42686">
    <property type="entry name" value="GH17980P-RELATED"/>
    <property type="match status" value="1"/>
</dbReference>
<keyword evidence="1" id="KW-0560">Oxidoreductase</keyword>
<dbReference type="EMBL" id="CP034208">
    <property type="protein sequence ID" value="QBZ63309.1"/>
    <property type="molecule type" value="Genomic_DNA"/>
</dbReference>
<dbReference type="SUPFAM" id="SSF51430">
    <property type="entry name" value="NAD(P)-linked oxidoreductase"/>
    <property type="match status" value="1"/>
</dbReference>
<organism evidence="4 5">
    <name type="scientific">Pyricularia oryzae</name>
    <name type="common">Rice blast fungus</name>
    <name type="synonym">Magnaporthe oryzae</name>
    <dbReference type="NCBI Taxonomy" id="318829"/>
    <lineage>
        <taxon>Eukaryota</taxon>
        <taxon>Fungi</taxon>
        <taxon>Dikarya</taxon>
        <taxon>Ascomycota</taxon>
        <taxon>Pezizomycotina</taxon>
        <taxon>Sordariomycetes</taxon>
        <taxon>Sordariomycetidae</taxon>
        <taxon>Magnaporthales</taxon>
        <taxon>Pyriculariaceae</taxon>
        <taxon>Pyricularia</taxon>
    </lineage>
</organism>
<evidence type="ECO:0000256" key="2">
    <source>
        <dbReference type="SAM" id="MobiDB-lite"/>
    </source>
</evidence>
<dbReference type="Proteomes" id="UP000294847">
    <property type="component" value="Chromosome 5"/>
</dbReference>
<evidence type="ECO:0000259" key="3">
    <source>
        <dbReference type="Pfam" id="PF00248"/>
    </source>
</evidence>
<dbReference type="InterPro" id="IPR036812">
    <property type="entry name" value="NAD(P)_OxRdtase_dom_sf"/>
</dbReference>
<dbReference type="Pfam" id="PF00248">
    <property type="entry name" value="Aldo_ket_red"/>
    <property type="match status" value="1"/>
</dbReference>
<feature type="region of interest" description="Disordered" evidence="2">
    <location>
        <begin position="1"/>
        <end position="27"/>
    </location>
</feature>
<dbReference type="AlphaFoldDB" id="A0A4P7NMJ4"/>
<accession>A0A4P7NMJ4</accession>
<dbReference type="GO" id="GO:0005829">
    <property type="term" value="C:cytosol"/>
    <property type="evidence" value="ECO:0007669"/>
    <property type="project" value="TreeGrafter"/>
</dbReference>
<dbReference type="InterPro" id="IPR023210">
    <property type="entry name" value="NADP_OxRdtase_dom"/>
</dbReference>
<dbReference type="PRINTS" id="PR00069">
    <property type="entry name" value="ALDKETRDTASE"/>
</dbReference>